<evidence type="ECO:0000313" key="2">
    <source>
        <dbReference type="EMBL" id="KAF9544798.1"/>
    </source>
</evidence>
<dbReference type="AlphaFoldDB" id="A0A9P6F907"/>
<feature type="signal peptide" evidence="1">
    <location>
        <begin position="1"/>
        <end position="21"/>
    </location>
</feature>
<accession>A0A9P6F907</accession>
<protein>
    <submittedName>
        <fullName evidence="2">Uncharacterized protein</fullName>
    </submittedName>
</protein>
<keyword evidence="1" id="KW-0732">Signal</keyword>
<reference evidence="2" key="1">
    <citation type="journal article" date="2020" name="Fungal Divers.">
        <title>Resolving the Mortierellaceae phylogeny through synthesis of multi-gene phylogenetics and phylogenomics.</title>
        <authorList>
            <person name="Vandepol N."/>
            <person name="Liber J."/>
            <person name="Desiro A."/>
            <person name="Na H."/>
            <person name="Kennedy M."/>
            <person name="Barry K."/>
            <person name="Grigoriev I.V."/>
            <person name="Miller A.N."/>
            <person name="O'Donnell K."/>
            <person name="Stajich J.E."/>
            <person name="Bonito G."/>
        </authorList>
    </citation>
    <scope>NUCLEOTIDE SEQUENCE</scope>
    <source>
        <strain evidence="2">NRRL 2591</strain>
    </source>
</reference>
<sequence>MRLAPLSALSVLALSLIHVEAGKVNTVRIDPKKDLVCLILPPPGKLIGDTEQDGHVQCTDGKPQLLPSKFFTWKKFQSNGNYVQAWGMMNDKSVGLRSDDGGGQYDTHRDSGVNEAPGYAVFVELLEPDSGRWCIRFCHKGKEHYCNMGKSTYGCEGALGITDWSIAANIGPNILHVFSELVHGSWYLFVLAELSFYVTPYAFDDIEVRRVGWPLATGEDSNRKVSNATFCPKAARPQIAQITGE</sequence>
<dbReference type="Proteomes" id="UP000723463">
    <property type="component" value="Unassembled WGS sequence"/>
</dbReference>
<feature type="chain" id="PRO_5040399266" evidence="1">
    <location>
        <begin position="22"/>
        <end position="245"/>
    </location>
</feature>
<evidence type="ECO:0000313" key="3">
    <source>
        <dbReference type="Proteomes" id="UP000723463"/>
    </source>
</evidence>
<organism evidence="2 3">
    <name type="scientific">Mortierella hygrophila</name>
    <dbReference type="NCBI Taxonomy" id="979708"/>
    <lineage>
        <taxon>Eukaryota</taxon>
        <taxon>Fungi</taxon>
        <taxon>Fungi incertae sedis</taxon>
        <taxon>Mucoromycota</taxon>
        <taxon>Mortierellomycotina</taxon>
        <taxon>Mortierellomycetes</taxon>
        <taxon>Mortierellales</taxon>
        <taxon>Mortierellaceae</taxon>
        <taxon>Mortierella</taxon>
    </lineage>
</organism>
<name>A0A9P6F907_9FUNG</name>
<proteinExistence type="predicted"/>
<gene>
    <name evidence="2" type="ORF">EC957_011702</name>
</gene>
<evidence type="ECO:0000256" key="1">
    <source>
        <dbReference type="SAM" id="SignalP"/>
    </source>
</evidence>
<dbReference type="EMBL" id="JAAAXW010000084">
    <property type="protein sequence ID" value="KAF9544798.1"/>
    <property type="molecule type" value="Genomic_DNA"/>
</dbReference>
<keyword evidence="3" id="KW-1185">Reference proteome</keyword>
<comment type="caution">
    <text evidence="2">The sequence shown here is derived from an EMBL/GenBank/DDBJ whole genome shotgun (WGS) entry which is preliminary data.</text>
</comment>